<evidence type="ECO:0000259" key="8">
    <source>
        <dbReference type="Pfam" id="PF13873"/>
    </source>
</evidence>
<evidence type="ECO:0000256" key="6">
    <source>
        <dbReference type="ARBA" id="ARBA00025466"/>
    </source>
</evidence>
<dbReference type="Proteomes" id="UP000078200">
    <property type="component" value="Unassembled WGS sequence"/>
</dbReference>
<protein>
    <recommendedName>
        <fullName evidence="2">Regulatory protein zeste</fullName>
    </recommendedName>
</protein>
<keyword evidence="3" id="KW-0805">Transcription regulation</keyword>
<dbReference type="STRING" id="7395.A0A1A9VLL9"/>
<organism evidence="9 10">
    <name type="scientific">Glossina austeni</name>
    <name type="common">Savannah tsetse fly</name>
    <dbReference type="NCBI Taxonomy" id="7395"/>
    <lineage>
        <taxon>Eukaryota</taxon>
        <taxon>Metazoa</taxon>
        <taxon>Ecdysozoa</taxon>
        <taxon>Arthropoda</taxon>
        <taxon>Hexapoda</taxon>
        <taxon>Insecta</taxon>
        <taxon>Pterygota</taxon>
        <taxon>Neoptera</taxon>
        <taxon>Endopterygota</taxon>
        <taxon>Diptera</taxon>
        <taxon>Brachycera</taxon>
        <taxon>Muscomorpha</taxon>
        <taxon>Hippoboscoidea</taxon>
        <taxon>Glossinidae</taxon>
        <taxon>Glossina</taxon>
    </lineage>
</organism>
<evidence type="ECO:0000313" key="10">
    <source>
        <dbReference type="Proteomes" id="UP000078200"/>
    </source>
</evidence>
<feature type="domain" description="Myb/SANT-like DNA-binding" evidence="8">
    <location>
        <begin position="3"/>
        <end position="74"/>
    </location>
</feature>
<reference evidence="9" key="1">
    <citation type="submission" date="2020-05" db="UniProtKB">
        <authorList>
            <consortium name="EnsemblMetazoa"/>
        </authorList>
    </citation>
    <scope>IDENTIFICATION</scope>
    <source>
        <strain evidence="9">TTRI</strain>
    </source>
</reference>
<evidence type="ECO:0000256" key="5">
    <source>
        <dbReference type="ARBA" id="ARBA00023163"/>
    </source>
</evidence>
<dbReference type="EnsemblMetazoa" id="GAUT040858-RA">
    <property type="protein sequence ID" value="GAUT040858-PA"/>
    <property type="gene ID" value="GAUT040858"/>
</dbReference>
<keyword evidence="5" id="KW-0804">Transcription</keyword>
<evidence type="ECO:0000256" key="3">
    <source>
        <dbReference type="ARBA" id="ARBA00023015"/>
    </source>
</evidence>
<dbReference type="InterPro" id="IPR028002">
    <property type="entry name" value="Myb_DNA-bind_5"/>
</dbReference>
<evidence type="ECO:0000313" key="9">
    <source>
        <dbReference type="EnsemblMetazoa" id="GAUT040858-PA"/>
    </source>
</evidence>
<dbReference type="AlphaFoldDB" id="A0A1A9VLL9"/>
<evidence type="ECO:0000256" key="2">
    <source>
        <dbReference type="ARBA" id="ARBA00016807"/>
    </source>
</evidence>
<evidence type="ECO:0000256" key="7">
    <source>
        <dbReference type="SAM" id="MobiDB-lite"/>
    </source>
</evidence>
<keyword evidence="4" id="KW-0238">DNA-binding</keyword>
<sequence length="307" mass="35940">MSTSKQQMEIMLSFIEENPEMAQNYNECTAQDRQNINELWDELRTELNSLGYPNKSTSGWRKVWADHKYREKKRSSTNRMSLQKGGEELSEELLLTSAEERIVELENLEATVEGDSIKIFRDDPLLSTSITLQSPITVECLEEDNIPTSTSKEQMDIMLSFIANNPEMARNFNQCTAQERQKINKLWEELRTELNSMGLPNRTTTGWRKAKGPFKKAVENQARRRSSQNENAEKTNSRSDILDLLREHVKGEREYKKKKLRYQEKIVQLLREGNEEERSFHSSMLKLIKEKNGLLRQIPREFESEED</sequence>
<dbReference type="VEuPathDB" id="VectorBase:GAUT040858"/>
<feature type="region of interest" description="Disordered" evidence="7">
    <location>
        <begin position="198"/>
        <end position="239"/>
    </location>
</feature>
<dbReference type="GO" id="GO:0003677">
    <property type="term" value="F:DNA binding"/>
    <property type="evidence" value="ECO:0007669"/>
    <property type="project" value="UniProtKB-KW"/>
</dbReference>
<proteinExistence type="predicted"/>
<comment type="subunit">
    <text evidence="1">Self-associates forming complexes of several hundred monomers.</text>
</comment>
<evidence type="ECO:0000256" key="1">
    <source>
        <dbReference type="ARBA" id="ARBA00011764"/>
    </source>
</evidence>
<keyword evidence="10" id="KW-1185">Reference proteome</keyword>
<name>A0A1A9VLL9_GLOAU</name>
<dbReference type="Pfam" id="PF13873">
    <property type="entry name" value="Myb_DNA-bind_5"/>
    <property type="match status" value="1"/>
</dbReference>
<accession>A0A1A9VLL9</accession>
<comment type="function">
    <text evidence="6">Involved in transvection phenomena (= synapsis-dependent gene expression), where the synaptic pairing of chromosomes carrying genes with which zeste interacts influences the expression of these genes. Zeste binds to DNA and stimulates transcription from a nearby promoter.</text>
</comment>
<evidence type="ECO:0000256" key="4">
    <source>
        <dbReference type="ARBA" id="ARBA00023125"/>
    </source>
</evidence>